<evidence type="ECO:0000313" key="3">
    <source>
        <dbReference type="Proteomes" id="UP000027822"/>
    </source>
</evidence>
<dbReference type="AlphaFoldDB" id="A0A073K331"/>
<proteinExistence type="predicted"/>
<dbReference type="EMBL" id="JOTN01000002">
    <property type="protein sequence ID" value="KEK20946.1"/>
    <property type="molecule type" value="Genomic_DNA"/>
</dbReference>
<name>A0A073K331_9BACI</name>
<dbReference type="STRING" id="574376.BAMA_09125"/>
<evidence type="ECO:0000259" key="1">
    <source>
        <dbReference type="Pfam" id="PF01243"/>
    </source>
</evidence>
<sequence length="151" mass="17179">MANVVEPTLTDSLLQALREERIVTIASTDFESGAPNVSAISWVYAMNEKEIRFAVDWRSRIVQNVRHNKELVMTIMADESVYAISGDATLKTERIDNVPLKLSLIEVGIREVRDVMFYGAKLSVEPKYEKTYDLRAATKLDNQVLSAIREW</sequence>
<comment type="caution">
    <text evidence="2">The sequence shown here is derived from an EMBL/GenBank/DDBJ whole genome shotgun (WGS) entry which is preliminary data.</text>
</comment>
<dbReference type="InterPro" id="IPR012349">
    <property type="entry name" value="Split_barrel_FMN-bd"/>
</dbReference>
<dbReference type="InterPro" id="IPR011576">
    <property type="entry name" value="Pyridox_Oxase_N"/>
</dbReference>
<dbReference type="Pfam" id="PF01243">
    <property type="entry name" value="PNPOx_N"/>
    <property type="match status" value="1"/>
</dbReference>
<dbReference type="Gene3D" id="2.30.110.10">
    <property type="entry name" value="Electron Transport, Fmn-binding Protein, Chain A"/>
    <property type="match status" value="1"/>
</dbReference>
<dbReference type="OrthoDB" id="2381603at2"/>
<protein>
    <recommendedName>
        <fullName evidence="1">Pyridoxamine 5'-phosphate oxidase N-terminal domain-containing protein</fullName>
    </recommendedName>
</protein>
<feature type="domain" description="Pyridoxamine 5'-phosphate oxidase N-terminal" evidence="1">
    <location>
        <begin position="10"/>
        <end position="93"/>
    </location>
</feature>
<dbReference type="eggNOG" id="COG1853">
    <property type="taxonomic scope" value="Bacteria"/>
</dbReference>
<dbReference type="Proteomes" id="UP000027822">
    <property type="component" value="Unassembled WGS sequence"/>
</dbReference>
<reference evidence="2 3" key="1">
    <citation type="submission" date="2014-06" db="EMBL/GenBank/DDBJ databases">
        <title>Draft genome sequence of Bacillus manliponensis JCM 15802 (MCCC 1A00708).</title>
        <authorList>
            <person name="Lai Q."/>
            <person name="Liu Y."/>
            <person name="Shao Z."/>
        </authorList>
    </citation>
    <scope>NUCLEOTIDE SEQUENCE [LARGE SCALE GENOMIC DNA]</scope>
    <source>
        <strain evidence="2 3">JCM 15802</strain>
    </source>
</reference>
<keyword evidence="3" id="KW-1185">Reference proteome</keyword>
<evidence type="ECO:0000313" key="2">
    <source>
        <dbReference type="EMBL" id="KEK20946.1"/>
    </source>
</evidence>
<dbReference type="NCBIfam" id="NF005232">
    <property type="entry name" value="PRK06733.1"/>
    <property type="match status" value="1"/>
</dbReference>
<dbReference type="RefSeq" id="WP_034635826.1">
    <property type="nucleotide sequence ID" value="NZ_CBCSJC010000001.1"/>
</dbReference>
<dbReference type="SUPFAM" id="SSF50475">
    <property type="entry name" value="FMN-binding split barrel"/>
    <property type="match status" value="1"/>
</dbReference>
<organism evidence="2 3">
    <name type="scientific">Bacillus manliponensis</name>
    <dbReference type="NCBI Taxonomy" id="574376"/>
    <lineage>
        <taxon>Bacteria</taxon>
        <taxon>Bacillati</taxon>
        <taxon>Bacillota</taxon>
        <taxon>Bacilli</taxon>
        <taxon>Bacillales</taxon>
        <taxon>Bacillaceae</taxon>
        <taxon>Bacillus</taxon>
        <taxon>Bacillus cereus group</taxon>
    </lineage>
</organism>
<gene>
    <name evidence="2" type="ORF">BAMA_09125</name>
</gene>
<accession>A0A073K331</accession>